<name>A0A9Y2JLS2_9PSEU</name>
<dbReference type="AlphaFoldDB" id="A0A9Y2JLS2"/>
<reference evidence="3 4" key="1">
    <citation type="submission" date="2023-06" db="EMBL/GenBank/DDBJ databases">
        <authorList>
            <person name="Oyuntsetseg B."/>
            <person name="Kim S.B."/>
        </authorList>
    </citation>
    <scope>NUCLEOTIDE SEQUENCE [LARGE SCALE GENOMIC DNA]</scope>
    <source>
        <strain evidence="3 4">4-36</strain>
    </source>
</reference>
<keyword evidence="4" id="KW-1185">Reference proteome</keyword>
<dbReference type="Proteomes" id="UP001239397">
    <property type="component" value="Chromosome"/>
</dbReference>
<dbReference type="KEGG" id="amog:QRX60_34720"/>
<evidence type="ECO:0000259" key="2">
    <source>
        <dbReference type="PROSITE" id="PS51782"/>
    </source>
</evidence>
<evidence type="ECO:0000256" key="1">
    <source>
        <dbReference type="SAM" id="MobiDB-lite"/>
    </source>
</evidence>
<dbReference type="InterPro" id="IPR018392">
    <property type="entry name" value="LysM"/>
</dbReference>
<dbReference type="PROSITE" id="PS51782">
    <property type="entry name" value="LYSM"/>
    <property type="match status" value="1"/>
</dbReference>
<feature type="domain" description="LysM" evidence="2">
    <location>
        <begin position="1187"/>
        <end position="1233"/>
    </location>
</feature>
<protein>
    <submittedName>
        <fullName evidence="3">Baseplate assembly protein</fullName>
    </submittedName>
</protein>
<dbReference type="NCBIfam" id="TIGR02243">
    <property type="entry name" value="putative baseplate assembly protein"/>
    <property type="match status" value="1"/>
</dbReference>
<dbReference type="CDD" id="cd00118">
    <property type="entry name" value="LysM"/>
    <property type="match status" value="1"/>
</dbReference>
<feature type="compositionally biased region" description="Acidic residues" evidence="1">
    <location>
        <begin position="557"/>
        <end position="573"/>
    </location>
</feature>
<proteinExistence type="predicted"/>
<dbReference type="EMBL" id="CP127295">
    <property type="protein sequence ID" value="WIX99178.1"/>
    <property type="molecule type" value="Genomic_DNA"/>
</dbReference>
<organism evidence="3 4">
    <name type="scientific">Amycolatopsis mongoliensis</name>
    <dbReference type="NCBI Taxonomy" id="715475"/>
    <lineage>
        <taxon>Bacteria</taxon>
        <taxon>Bacillati</taxon>
        <taxon>Actinomycetota</taxon>
        <taxon>Actinomycetes</taxon>
        <taxon>Pseudonocardiales</taxon>
        <taxon>Pseudonocardiaceae</taxon>
        <taxon>Amycolatopsis</taxon>
    </lineage>
</organism>
<accession>A0A9Y2JLS2</accession>
<evidence type="ECO:0000313" key="4">
    <source>
        <dbReference type="Proteomes" id="UP001239397"/>
    </source>
</evidence>
<dbReference type="InterPro" id="IPR011749">
    <property type="entry name" value="CHP02243"/>
</dbReference>
<evidence type="ECO:0000313" key="3">
    <source>
        <dbReference type="EMBL" id="WIX99178.1"/>
    </source>
</evidence>
<feature type="region of interest" description="Disordered" evidence="1">
    <location>
        <begin position="543"/>
        <end position="579"/>
    </location>
</feature>
<dbReference type="RefSeq" id="WP_285995661.1">
    <property type="nucleotide sequence ID" value="NZ_CP127295.1"/>
</dbReference>
<gene>
    <name evidence="3" type="ORF">QRX60_34720</name>
</gene>
<sequence length="1260" mass="133803">MTTTDCGCGCGGACQGVQVETPVTIDNPPGLAELAVRSGTHGEFLESMLARLSSPGYPALAGLTVRTTDDAAIALLDGWATVADLLTFYTERIANEGYLRTATRQESLRLLGNLVGHRPRPGVSAGTFLAYTVDKDPSSGPDTAVVIPKGTRAQSIPAQGEQAQSFEIGEDLPARWSWNDLQVRLRRPYQVDFDNLGNGGRIHVAGTANDIKLGNRLLFVFGTEAGRQVTQTVPSVEIDQATGVTVVGLRGPAQPKFKELVADFRALVSDAHGEMYNRSRIVRRYVDEVLTPLADALPKDPPATPPPTVTTPTEFRRRLAEAVERLHETEVLAEQYHNVHEYLVGTLEPALLDIVAAVVKLEPPQQQDNQPSSLFAELPADTSAAVGLGALLGALRTPPAQLPATPRDLGRDPRQVFASGSDAAVQLLSALDSRLRDSLYPAWRNVDLAAPLELQELQVMRTVATPFGATAPLKPLFDAQGRPAGSEDWPLRGTQTLDIQVTYNSNGQPIGTVFTWTETGENLVIPLEPFAEVEDFVIGPGKVTVTFQHPPPPPPDDGGDGGDGGDGEGDLADAPDPNSITSVTFDFDQRLFKRTVVVTSAKTNEMTAVTVRHGDAPNPPVFGLWVGSVVPGGQEELLLLASRSPKDGGSVVELNLRSALPAVSLNVLALDAVYDGIGPGSWVVIERSKTGDITRVITRVQDSRVVSRSDYGITGKVTVLSLEDDWLDATDTTLTDIRDTTVYTRGLPLALATEPVLDEVAGKQIELAQLYQGLTAGRRLVVTGERTDIPGTPGVPGTELTMISAVEQFVDRTRPGDTVHTRITLAADLAYRYRRDTVHLFANVGAATNGASRDEPIGSGDASKRNQTFTLFQSPVTWLAADTPLGAASTLEVRVDGVLWSEVDSLAGHGPAERVYTTAVDAAGAVAVTFGDGVNGARLTTGTQNVRAAYRVGVGKAANVSAGKISQLITRPLGVSGVNNPLPATGGADADGPEQARRTIPLSVTALDRLVSVPDYEDFARARAGIGRASARRLTDGTRQVVHVTVAGVDDIPLTDTSGIVTTLRSALAGFGDPQLPVRVAVRELVLLVLAANIRVSTAYSWALVEPAVRAALLDRLGFDRRELGRPAFLSEAIAAAQSVPGVEYVDIDVFAGVEGSLTPAGLDALGSTLTTPKPTVPARLAKFDVTRYTVQDTTETLTSIAAVNGIPVSELFRLNPDLTSADPLPKGRKVVVFRGIRPAQLALLSPDLPDTLILKEVRP</sequence>